<dbReference type="Gene3D" id="3.80.10.10">
    <property type="entry name" value="Ribonuclease Inhibitor"/>
    <property type="match status" value="1"/>
</dbReference>
<evidence type="ECO:0008006" key="3">
    <source>
        <dbReference type="Google" id="ProtNLM"/>
    </source>
</evidence>
<dbReference type="Proteomes" id="UP000736335">
    <property type="component" value="Unassembled WGS sequence"/>
</dbReference>
<keyword evidence="2" id="KW-1185">Reference proteome</keyword>
<dbReference type="AlphaFoldDB" id="A0A9P6L3P3"/>
<accession>A0A9P6L3P3</accession>
<dbReference type="SUPFAM" id="SSF52047">
    <property type="entry name" value="RNI-like"/>
    <property type="match status" value="1"/>
</dbReference>
<proteinExistence type="predicted"/>
<comment type="caution">
    <text evidence="1">The sequence shown here is derived from an EMBL/GenBank/DDBJ whole genome shotgun (WGS) entry which is preliminary data.</text>
</comment>
<gene>
    <name evidence="1" type="ORF">BJ322DRAFT_288496</name>
</gene>
<dbReference type="OrthoDB" id="2758403at2759"/>
<protein>
    <recommendedName>
        <fullName evidence="3">F-box domain-containing protein</fullName>
    </recommendedName>
</protein>
<organism evidence="1 2">
    <name type="scientific">Thelephora terrestris</name>
    <dbReference type="NCBI Taxonomy" id="56493"/>
    <lineage>
        <taxon>Eukaryota</taxon>
        <taxon>Fungi</taxon>
        <taxon>Dikarya</taxon>
        <taxon>Basidiomycota</taxon>
        <taxon>Agaricomycotina</taxon>
        <taxon>Agaricomycetes</taxon>
        <taxon>Thelephorales</taxon>
        <taxon>Thelephoraceae</taxon>
        <taxon>Thelephora</taxon>
    </lineage>
</organism>
<evidence type="ECO:0000313" key="1">
    <source>
        <dbReference type="EMBL" id="KAF9780909.1"/>
    </source>
</evidence>
<dbReference type="InterPro" id="IPR032675">
    <property type="entry name" value="LRR_dom_sf"/>
</dbReference>
<name>A0A9P6L3P3_9AGAM</name>
<reference evidence="1" key="2">
    <citation type="submission" date="2020-11" db="EMBL/GenBank/DDBJ databases">
        <authorList>
            <consortium name="DOE Joint Genome Institute"/>
            <person name="Kuo A."/>
            <person name="Miyauchi S."/>
            <person name="Kiss E."/>
            <person name="Drula E."/>
            <person name="Kohler A."/>
            <person name="Sanchez-Garcia M."/>
            <person name="Andreopoulos B."/>
            <person name="Barry K.W."/>
            <person name="Bonito G."/>
            <person name="Buee M."/>
            <person name="Carver A."/>
            <person name="Chen C."/>
            <person name="Cichocki N."/>
            <person name="Clum A."/>
            <person name="Culley D."/>
            <person name="Crous P.W."/>
            <person name="Fauchery L."/>
            <person name="Girlanda M."/>
            <person name="Hayes R."/>
            <person name="Keri Z."/>
            <person name="Labutti K."/>
            <person name="Lipzen A."/>
            <person name="Lombard V."/>
            <person name="Magnuson J."/>
            <person name="Maillard F."/>
            <person name="Morin E."/>
            <person name="Murat C."/>
            <person name="Nolan M."/>
            <person name="Ohm R."/>
            <person name="Pangilinan J."/>
            <person name="Pereira M."/>
            <person name="Perotto S."/>
            <person name="Peter M."/>
            <person name="Riley R."/>
            <person name="Sitrit Y."/>
            <person name="Stielow B."/>
            <person name="Szollosi G."/>
            <person name="Zifcakova L."/>
            <person name="Stursova M."/>
            <person name="Spatafora J.W."/>
            <person name="Tedersoo L."/>
            <person name="Vaario L.-M."/>
            <person name="Yamada A."/>
            <person name="Yan M."/>
            <person name="Wang P."/>
            <person name="Xu J."/>
            <person name="Bruns T."/>
            <person name="Baldrian P."/>
            <person name="Vilgalys R."/>
            <person name="Henrissat B."/>
            <person name="Grigoriev I.V."/>
            <person name="Hibbett D."/>
            <person name="Nagy L.G."/>
            <person name="Martin F.M."/>
        </authorList>
    </citation>
    <scope>NUCLEOTIDE SEQUENCE</scope>
    <source>
        <strain evidence="1">UH-Tt-Lm1</strain>
    </source>
</reference>
<evidence type="ECO:0000313" key="2">
    <source>
        <dbReference type="Proteomes" id="UP000736335"/>
    </source>
</evidence>
<reference evidence="1" key="1">
    <citation type="journal article" date="2020" name="Nat. Commun.">
        <title>Large-scale genome sequencing of mycorrhizal fungi provides insights into the early evolution of symbiotic traits.</title>
        <authorList>
            <person name="Miyauchi S."/>
            <person name="Kiss E."/>
            <person name="Kuo A."/>
            <person name="Drula E."/>
            <person name="Kohler A."/>
            <person name="Sanchez-Garcia M."/>
            <person name="Morin E."/>
            <person name="Andreopoulos B."/>
            <person name="Barry K.W."/>
            <person name="Bonito G."/>
            <person name="Buee M."/>
            <person name="Carver A."/>
            <person name="Chen C."/>
            <person name="Cichocki N."/>
            <person name="Clum A."/>
            <person name="Culley D."/>
            <person name="Crous P.W."/>
            <person name="Fauchery L."/>
            <person name="Girlanda M."/>
            <person name="Hayes R.D."/>
            <person name="Keri Z."/>
            <person name="LaButti K."/>
            <person name="Lipzen A."/>
            <person name="Lombard V."/>
            <person name="Magnuson J."/>
            <person name="Maillard F."/>
            <person name="Murat C."/>
            <person name="Nolan M."/>
            <person name="Ohm R.A."/>
            <person name="Pangilinan J."/>
            <person name="Pereira M.F."/>
            <person name="Perotto S."/>
            <person name="Peter M."/>
            <person name="Pfister S."/>
            <person name="Riley R."/>
            <person name="Sitrit Y."/>
            <person name="Stielow J.B."/>
            <person name="Szollosi G."/>
            <person name="Zifcakova L."/>
            <person name="Stursova M."/>
            <person name="Spatafora J.W."/>
            <person name="Tedersoo L."/>
            <person name="Vaario L.M."/>
            <person name="Yamada A."/>
            <person name="Yan M."/>
            <person name="Wang P."/>
            <person name="Xu J."/>
            <person name="Bruns T."/>
            <person name="Baldrian P."/>
            <person name="Vilgalys R."/>
            <person name="Dunand C."/>
            <person name="Henrissat B."/>
            <person name="Grigoriev I.V."/>
            <person name="Hibbett D."/>
            <person name="Nagy L.G."/>
            <person name="Martin F.M."/>
        </authorList>
    </citation>
    <scope>NUCLEOTIDE SEQUENCE</scope>
    <source>
        <strain evidence="1">UH-Tt-Lm1</strain>
    </source>
</reference>
<sequence length="364" mass="41370">MLPFLPPEILDLIVDHLHNEPTALKACCVVSKSWIPRSRRHIFARVRLDAVKATESWAKAFPDPSDSPAHYTRNFWVHGLRAVTADLLPWIRSFRHLEELTMKMFGPRGVSLAQLHGFSLTLKSLHLTHFYVTVSEVIGLICSFPLLEDLSLSSKARDIRADGWATPSVSPKLTGSLLLHGESRYIIRGLSELLDGPHFSKIGVRCNAEDIDSRTITDLVSKCSETLETLYLGYYTLNYVEPPAVDLSNATKLKHLEFQWRGPDIQWITTAIQTAQFKTLLQITIFMSSIRPISPRRKFLGWHELDHLMVQLWTSHSILPKILYCNGPQELVASLLPELTKRGFVHGQEGNRNGFPYLPLRFRS</sequence>
<dbReference type="EMBL" id="WIUZ02000015">
    <property type="protein sequence ID" value="KAF9780909.1"/>
    <property type="molecule type" value="Genomic_DNA"/>
</dbReference>